<sequence length="149" mass="17144">MNPILEYIKTQKPELAEFITVIDTLQTKDQEEATVLEDMQDEDAVELFDEESKVKPEAIQMKKLKSEILKLRQLVKVLKQEVYNESQLNHDLALAIGACKYCFGCDDDCNNCHGEGAPGFFVPDYIHYKELILPAIKKFNLHFNAKTNY</sequence>
<name>I3C1A1_9FLAO</name>
<dbReference type="eggNOG" id="ENOG5033KJ4">
    <property type="taxonomic scope" value="Bacteria"/>
</dbReference>
<dbReference type="EMBL" id="JH651380">
    <property type="protein sequence ID" value="EIJ37394.1"/>
    <property type="molecule type" value="Genomic_DNA"/>
</dbReference>
<dbReference type="HOGENOM" id="CLU_1747187_0_0_10"/>
<keyword evidence="2" id="KW-1185">Reference proteome</keyword>
<dbReference type="RefSeq" id="WP_008616268.1">
    <property type="nucleotide sequence ID" value="NZ_JH651380.1"/>
</dbReference>
<gene>
    <name evidence="1" type="ORF">JoomaDRAFT_0337</name>
</gene>
<proteinExistence type="predicted"/>
<organism evidence="1 2">
    <name type="scientific">Galbibacter orientalis DSM 19592</name>
    <dbReference type="NCBI Taxonomy" id="926559"/>
    <lineage>
        <taxon>Bacteria</taxon>
        <taxon>Pseudomonadati</taxon>
        <taxon>Bacteroidota</taxon>
        <taxon>Flavobacteriia</taxon>
        <taxon>Flavobacteriales</taxon>
        <taxon>Flavobacteriaceae</taxon>
        <taxon>Galbibacter</taxon>
    </lineage>
</organism>
<evidence type="ECO:0000313" key="1">
    <source>
        <dbReference type="EMBL" id="EIJ37394.1"/>
    </source>
</evidence>
<evidence type="ECO:0000313" key="2">
    <source>
        <dbReference type="Proteomes" id="UP000004690"/>
    </source>
</evidence>
<reference evidence="1 2" key="1">
    <citation type="submission" date="2012-02" db="EMBL/GenBank/DDBJ databases">
        <title>Improved High-Quality Draft genome of Joostella marina DSM 19592.</title>
        <authorList>
            <consortium name="US DOE Joint Genome Institute (JGI-PGF)"/>
            <person name="Lucas S."/>
            <person name="Copeland A."/>
            <person name="Lapidus A."/>
            <person name="Bruce D."/>
            <person name="Goodwin L."/>
            <person name="Pitluck S."/>
            <person name="Peters L."/>
            <person name="Chertkov O."/>
            <person name="Ovchinnikova G."/>
            <person name="Kyrpides N."/>
            <person name="Mavromatis K."/>
            <person name="Detter J.C."/>
            <person name="Han C."/>
            <person name="Land M."/>
            <person name="Hauser L."/>
            <person name="Markowitz V."/>
            <person name="Cheng J.-F."/>
            <person name="Hugenholtz P."/>
            <person name="Woyke T."/>
            <person name="Wu D."/>
            <person name="Tindall B."/>
            <person name="Brambilla E."/>
            <person name="Klenk H.-P."/>
            <person name="Eisen J.A."/>
        </authorList>
    </citation>
    <scope>NUCLEOTIDE SEQUENCE [LARGE SCALE GENOMIC DNA]</scope>
    <source>
        <strain evidence="1 2">DSM 19592</strain>
    </source>
</reference>
<dbReference type="AlphaFoldDB" id="I3C1A1"/>
<dbReference type="STRING" id="926559.JoomaDRAFT_0337"/>
<dbReference type="OrthoDB" id="1353492at2"/>
<accession>I3C1A1</accession>
<protein>
    <submittedName>
        <fullName evidence="1">Uncharacterized protein</fullName>
    </submittedName>
</protein>
<dbReference type="Proteomes" id="UP000004690">
    <property type="component" value="Unassembled WGS sequence"/>
</dbReference>